<gene>
    <name evidence="1" type="ordered locus">SNSL254_A4362</name>
</gene>
<dbReference type="KEGG" id="see:SNSL254_A4362"/>
<dbReference type="HOGENOM" id="CLU_3204999_0_0_6"/>
<evidence type="ECO:0000313" key="1">
    <source>
        <dbReference type="EMBL" id="ACF63081.1"/>
    </source>
</evidence>
<dbReference type="EMBL" id="CP001113">
    <property type="protein sequence ID" value="ACF63081.1"/>
    <property type="molecule type" value="Genomic_DNA"/>
</dbReference>
<dbReference type="AlphaFoldDB" id="A0A0H3BQI1"/>
<accession>A0A0H3BQI1</accession>
<sequence length="45" mass="4946">MAGIALRAEAGIYCIFPAPERIPVALLWSWVSNEAKRSGDGVSWR</sequence>
<protein>
    <submittedName>
        <fullName evidence="1">Uncharacterized protein</fullName>
    </submittedName>
</protein>
<reference evidence="1 2" key="1">
    <citation type="journal article" date="2011" name="J. Bacteriol.">
        <title>Comparative genomics of 28 Salmonella enterica isolates: evidence for CRISPR-mediated adaptive sublineage evolution.</title>
        <authorList>
            <person name="Fricke W.F."/>
            <person name="Mammel M.K."/>
            <person name="McDermott P.F."/>
            <person name="Tartera C."/>
            <person name="White D.G."/>
            <person name="Leclerc J.E."/>
            <person name="Ravel J."/>
            <person name="Cebula T.A."/>
        </authorList>
    </citation>
    <scope>NUCLEOTIDE SEQUENCE [LARGE SCALE GENOMIC DNA]</scope>
    <source>
        <strain evidence="1 2">SL254</strain>
    </source>
</reference>
<proteinExistence type="predicted"/>
<organism evidence="1 2">
    <name type="scientific">Salmonella newport (strain SL254)</name>
    <dbReference type="NCBI Taxonomy" id="423368"/>
    <lineage>
        <taxon>Bacteria</taxon>
        <taxon>Pseudomonadati</taxon>
        <taxon>Pseudomonadota</taxon>
        <taxon>Gammaproteobacteria</taxon>
        <taxon>Enterobacterales</taxon>
        <taxon>Enterobacteriaceae</taxon>
        <taxon>Salmonella</taxon>
    </lineage>
</organism>
<evidence type="ECO:0000313" key="2">
    <source>
        <dbReference type="Proteomes" id="UP000008824"/>
    </source>
</evidence>
<dbReference type="Proteomes" id="UP000008824">
    <property type="component" value="Chromosome"/>
</dbReference>
<name>A0A0H3BQI1_SALNS</name>